<evidence type="ECO:0000256" key="1">
    <source>
        <dbReference type="SAM" id="MobiDB-lite"/>
    </source>
</evidence>
<feature type="compositionally biased region" description="Low complexity" evidence="1">
    <location>
        <begin position="331"/>
        <end position="342"/>
    </location>
</feature>
<feature type="transmembrane region" description="Helical" evidence="2">
    <location>
        <begin position="261"/>
        <end position="280"/>
    </location>
</feature>
<feature type="transmembrane region" description="Helical" evidence="2">
    <location>
        <begin position="100"/>
        <end position="120"/>
    </location>
</feature>
<sequence>MSTHPAVALPLTVRNEAKDKSKGNEGSAVRASVVVACILFAFLLAFVQGYRAGRMAGQRSKSRVSDVLVFVQGFFCTVLLVATALVVVTGSGLHGYDECQTALIICVIGFGGTKIALYLFLLERIRIVRAPFINRWCDPLYVIGGVLIVSCFIAITGSQFANRIVVFQGGRRECSIGFRPPTAYLVVVLDVTTNLALTGIFIRQLRPAVALQIPRIPSMANSAEGTNTSNAEGIGLWIRSVRRTVWGSCLTNLQVMLVRNVIGALIMLISSITFNILMASQEFARRGHACMLLCLTDVVICMLVTQYLTMRSVEQEATSHRPSRPTLDRWSSPASPSNSAISSVPSLDPINIHAKGHVSTVGQLPSLASATAKNTHLNVP</sequence>
<evidence type="ECO:0000313" key="3">
    <source>
        <dbReference type="EMBL" id="EUC40233.1"/>
    </source>
</evidence>
<feature type="transmembrane region" description="Helical" evidence="2">
    <location>
        <begin position="181"/>
        <end position="202"/>
    </location>
</feature>
<proteinExistence type="predicted"/>
<accession>W6YRW8</accession>
<dbReference type="PANTHER" id="PTHR38848">
    <property type="entry name" value="G-PROTEIN COUPLED RECEPTORS FAMILY 3 PROFILE DOMAIN-CONTAINING PROTEIN"/>
    <property type="match status" value="1"/>
</dbReference>
<evidence type="ECO:0008006" key="5">
    <source>
        <dbReference type="Google" id="ProtNLM"/>
    </source>
</evidence>
<feature type="transmembrane region" description="Helical" evidence="2">
    <location>
        <begin position="28"/>
        <end position="47"/>
    </location>
</feature>
<dbReference type="OrthoDB" id="3210850at2759"/>
<dbReference type="AlphaFoldDB" id="W6YRW8"/>
<dbReference type="RefSeq" id="XP_007693255.1">
    <property type="nucleotide sequence ID" value="XM_007695065.1"/>
</dbReference>
<dbReference type="EMBL" id="KI964184">
    <property type="protein sequence ID" value="EUC40233.1"/>
    <property type="molecule type" value="Genomic_DNA"/>
</dbReference>
<feature type="transmembrane region" description="Helical" evidence="2">
    <location>
        <begin position="286"/>
        <end position="305"/>
    </location>
</feature>
<name>W6YRW8_COCMI</name>
<dbReference type="Proteomes" id="UP000054032">
    <property type="component" value="Unassembled WGS sequence"/>
</dbReference>
<protein>
    <recommendedName>
        <fullName evidence="5">G-protein coupled receptors family 3 profile domain-containing protein</fullName>
    </recommendedName>
</protein>
<evidence type="ECO:0000313" key="4">
    <source>
        <dbReference type="Proteomes" id="UP000054032"/>
    </source>
</evidence>
<keyword evidence="2" id="KW-0812">Transmembrane</keyword>
<evidence type="ECO:0000256" key="2">
    <source>
        <dbReference type="SAM" id="Phobius"/>
    </source>
</evidence>
<dbReference type="HOGENOM" id="CLU_060593_1_0_1"/>
<keyword evidence="2" id="KW-1133">Transmembrane helix</keyword>
<feature type="region of interest" description="Disordered" evidence="1">
    <location>
        <begin position="315"/>
        <end position="342"/>
    </location>
</feature>
<organism evidence="3 4">
    <name type="scientific">Bipolaris oryzae ATCC 44560</name>
    <dbReference type="NCBI Taxonomy" id="930090"/>
    <lineage>
        <taxon>Eukaryota</taxon>
        <taxon>Fungi</taxon>
        <taxon>Dikarya</taxon>
        <taxon>Ascomycota</taxon>
        <taxon>Pezizomycotina</taxon>
        <taxon>Dothideomycetes</taxon>
        <taxon>Pleosporomycetidae</taxon>
        <taxon>Pleosporales</taxon>
        <taxon>Pleosporineae</taxon>
        <taxon>Pleosporaceae</taxon>
        <taxon>Bipolaris</taxon>
    </lineage>
</organism>
<dbReference type="GeneID" id="19121745"/>
<dbReference type="KEGG" id="bor:COCMIDRAFT_30803"/>
<feature type="transmembrane region" description="Helical" evidence="2">
    <location>
        <begin position="67"/>
        <end position="88"/>
    </location>
</feature>
<gene>
    <name evidence="3" type="ORF">COCMIDRAFT_30803</name>
</gene>
<keyword evidence="2" id="KW-0472">Membrane</keyword>
<feature type="transmembrane region" description="Helical" evidence="2">
    <location>
        <begin position="140"/>
        <end position="161"/>
    </location>
</feature>
<dbReference type="PANTHER" id="PTHR38848:SF3">
    <property type="entry name" value="G-PROTEIN COUPLED RECEPTORS FAMILY 3 PROFILE DOMAIN-CONTAINING PROTEIN"/>
    <property type="match status" value="1"/>
</dbReference>
<keyword evidence="4" id="KW-1185">Reference proteome</keyword>
<reference evidence="3 4" key="1">
    <citation type="journal article" date="2013" name="PLoS Genet.">
        <title>Comparative genome structure, secondary metabolite, and effector coding capacity across Cochliobolus pathogens.</title>
        <authorList>
            <person name="Condon B.J."/>
            <person name="Leng Y."/>
            <person name="Wu D."/>
            <person name="Bushley K.E."/>
            <person name="Ohm R.A."/>
            <person name="Otillar R."/>
            <person name="Martin J."/>
            <person name="Schackwitz W."/>
            <person name="Grimwood J."/>
            <person name="MohdZainudin N."/>
            <person name="Xue C."/>
            <person name="Wang R."/>
            <person name="Manning V.A."/>
            <person name="Dhillon B."/>
            <person name="Tu Z.J."/>
            <person name="Steffenson B.J."/>
            <person name="Salamov A."/>
            <person name="Sun H."/>
            <person name="Lowry S."/>
            <person name="LaButti K."/>
            <person name="Han J."/>
            <person name="Copeland A."/>
            <person name="Lindquist E."/>
            <person name="Barry K."/>
            <person name="Schmutz J."/>
            <person name="Baker S.E."/>
            <person name="Ciuffetti L.M."/>
            <person name="Grigoriev I.V."/>
            <person name="Zhong S."/>
            <person name="Turgeon B.G."/>
        </authorList>
    </citation>
    <scope>NUCLEOTIDE SEQUENCE [LARGE SCALE GENOMIC DNA]</scope>
    <source>
        <strain evidence="3 4">ATCC 44560</strain>
    </source>
</reference>